<evidence type="ECO:0000256" key="2">
    <source>
        <dbReference type="ARBA" id="ARBA00006706"/>
    </source>
</evidence>
<keyword evidence="9" id="KW-1185">Reference proteome</keyword>
<keyword evidence="5" id="KW-0460">Magnesium</keyword>
<dbReference type="Pfam" id="PF00348">
    <property type="entry name" value="polyprenyl_synt"/>
    <property type="match status" value="1"/>
</dbReference>
<dbReference type="OrthoDB" id="9805316at2"/>
<dbReference type="SUPFAM" id="SSF48576">
    <property type="entry name" value="Terpenoid synthases"/>
    <property type="match status" value="1"/>
</dbReference>
<comment type="similarity">
    <text evidence="2 7">Belongs to the FPP/GGPP synthase family.</text>
</comment>
<evidence type="ECO:0000256" key="7">
    <source>
        <dbReference type="RuleBase" id="RU004466"/>
    </source>
</evidence>
<evidence type="ECO:0000256" key="5">
    <source>
        <dbReference type="ARBA" id="ARBA00022842"/>
    </source>
</evidence>
<comment type="cofactor">
    <cofactor evidence="1">
        <name>Mg(2+)</name>
        <dbReference type="ChEBI" id="CHEBI:18420"/>
    </cofactor>
</comment>
<dbReference type="Gene3D" id="1.10.600.10">
    <property type="entry name" value="Farnesyl Diphosphate Synthase"/>
    <property type="match status" value="1"/>
</dbReference>
<proteinExistence type="inferred from homology"/>
<evidence type="ECO:0000256" key="3">
    <source>
        <dbReference type="ARBA" id="ARBA00022679"/>
    </source>
</evidence>
<dbReference type="GO" id="GO:0016114">
    <property type="term" value="P:terpenoid biosynthetic process"/>
    <property type="evidence" value="ECO:0007669"/>
    <property type="project" value="UniProtKB-ARBA"/>
</dbReference>
<dbReference type="InterPro" id="IPR008949">
    <property type="entry name" value="Isoprenoid_synthase_dom_sf"/>
</dbReference>
<evidence type="ECO:0000256" key="1">
    <source>
        <dbReference type="ARBA" id="ARBA00001946"/>
    </source>
</evidence>
<keyword evidence="3 7" id="KW-0808">Transferase</keyword>
<evidence type="ECO:0000256" key="4">
    <source>
        <dbReference type="ARBA" id="ARBA00022723"/>
    </source>
</evidence>
<name>A0A1G8BT66_9PROT</name>
<dbReference type="STRING" id="83401.SAMN05421742_106113"/>
<organism evidence="8 9">
    <name type="scientific">Roseospirillum parvum</name>
    <dbReference type="NCBI Taxonomy" id="83401"/>
    <lineage>
        <taxon>Bacteria</taxon>
        <taxon>Pseudomonadati</taxon>
        <taxon>Pseudomonadota</taxon>
        <taxon>Alphaproteobacteria</taxon>
        <taxon>Rhodospirillales</taxon>
        <taxon>Rhodospirillaceae</taxon>
        <taxon>Roseospirillum</taxon>
    </lineage>
</organism>
<keyword evidence="4" id="KW-0479">Metal-binding</keyword>
<sequence>MDPRERIDQALEAALVRQGDAGTPPRLMAAMRHAVFPGGGRMRPRLALAVAAACGEDLPAASDAAAVAVELMHCASLVHDDLPCFDDAETRRGQPAVHRAFGEPLAVLAGDALILLAFQVLARDVAVAPDRMGRLITITADAVGLPSGIIAGQGWESEPEVDLSQYHQAKTGALFAAATMAGAAAAGHPHAAWGAVGARLGEAYQVADDLRDLAAKAEDLGKPVGRDAELGRPNAPEALGIPGAVKRLEGLLAAAAEAVPACPGEEMLKGLIKTEASRFLPKELARYAA</sequence>
<dbReference type="PANTHER" id="PTHR43281:SF1">
    <property type="entry name" value="FARNESYL DIPHOSPHATE SYNTHASE"/>
    <property type="match status" value="1"/>
</dbReference>
<accession>A0A1G8BT66</accession>
<dbReference type="GO" id="GO:0004659">
    <property type="term" value="F:prenyltransferase activity"/>
    <property type="evidence" value="ECO:0007669"/>
    <property type="project" value="InterPro"/>
</dbReference>
<reference evidence="9" key="1">
    <citation type="submission" date="2016-10" db="EMBL/GenBank/DDBJ databases">
        <authorList>
            <person name="Varghese N."/>
            <person name="Submissions S."/>
        </authorList>
    </citation>
    <scope>NUCLEOTIDE SEQUENCE [LARGE SCALE GENOMIC DNA]</scope>
    <source>
        <strain evidence="9">930I</strain>
    </source>
</reference>
<dbReference type="InterPro" id="IPR000092">
    <property type="entry name" value="Polyprenyl_synt"/>
</dbReference>
<protein>
    <submittedName>
        <fullName evidence="8">Geranylgeranyl diphosphate synthase, type II</fullName>
    </submittedName>
</protein>
<dbReference type="InterPro" id="IPR033749">
    <property type="entry name" value="Polyprenyl_synt_CS"/>
</dbReference>
<dbReference type="RefSeq" id="WP_092619463.1">
    <property type="nucleotide sequence ID" value="NZ_FNCV01000006.1"/>
</dbReference>
<dbReference type="FunFam" id="1.10.600.10:FF:000001">
    <property type="entry name" value="Geranylgeranyl diphosphate synthase"/>
    <property type="match status" value="1"/>
</dbReference>
<dbReference type="PROSITE" id="PS00444">
    <property type="entry name" value="POLYPRENYL_SYNTHASE_2"/>
    <property type="match status" value="1"/>
</dbReference>
<dbReference type="PROSITE" id="PS00723">
    <property type="entry name" value="POLYPRENYL_SYNTHASE_1"/>
    <property type="match status" value="1"/>
</dbReference>
<evidence type="ECO:0000313" key="8">
    <source>
        <dbReference type="EMBL" id="SDH36288.1"/>
    </source>
</evidence>
<dbReference type="EMBL" id="FNCV01000006">
    <property type="protein sequence ID" value="SDH36288.1"/>
    <property type="molecule type" value="Genomic_DNA"/>
</dbReference>
<gene>
    <name evidence="8" type="ORF">SAMN05421742_106113</name>
</gene>
<evidence type="ECO:0000313" key="9">
    <source>
        <dbReference type="Proteomes" id="UP000217076"/>
    </source>
</evidence>
<keyword evidence="6" id="KW-0414">Isoprene biosynthesis</keyword>
<dbReference type="AlphaFoldDB" id="A0A1G8BT66"/>
<evidence type="ECO:0000256" key="6">
    <source>
        <dbReference type="ARBA" id="ARBA00023229"/>
    </source>
</evidence>
<dbReference type="PANTHER" id="PTHR43281">
    <property type="entry name" value="FARNESYL DIPHOSPHATE SYNTHASE"/>
    <property type="match status" value="1"/>
</dbReference>
<dbReference type="Proteomes" id="UP000217076">
    <property type="component" value="Unassembled WGS sequence"/>
</dbReference>
<dbReference type="SFLD" id="SFLDS00005">
    <property type="entry name" value="Isoprenoid_Synthase_Type_I"/>
    <property type="match status" value="1"/>
</dbReference>
<dbReference type="GO" id="GO:0046872">
    <property type="term" value="F:metal ion binding"/>
    <property type="evidence" value="ECO:0007669"/>
    <property type="project" value="UniProtKB-KW"/>
</dbReference>